<evidence type="ECO:0008006" key="4">
    <source>
        <dbReference type="Google" id="ProtNLM"/>
    </source>
</evidence>
<dbReference type="InterPro" id="IPR013762">
    <property type="entry name" value="Integrase-like_cat_sf"/>
</dbReference>
<reference evidence="3" key="1">
    <citation type="submission" date="2016-10" db="EMBL/GenBank/DDBJ databases">
        <authorList>
            <person name="Varghese N."/>
            <person name="Submissions S."/>
        </authorList>
    </citation>
    <scope>NUCLEOTIDE SEQUENCE [LARGE SCALE GENOMIC DNA]</scope>
    <source>
        <strain evidence="3">CGMCC 4.6609</strain>
    </source>
</reference>
<keyword evidence="3" id="KW-1185">Reference proteome</keyword>
<evidence type="ECO:0000256" key="1">
    <source>
        <dbReference type="ARBA" id="ARBA00023172"/>
    </source>
</evidence>
<dbReference type="GO" id="GO:0003677">
    <property type="term" value="F:DNA binding"/>
    <property type="evidence" value="ECO:0007669"/>
    <property type="project" value="InterPro"/>
</dbReference>
<dbReference type="Gene3D" id="1.10.443.10">
    <property type="entry name" value="Intergrase catalytic core"/>
    <property type="match status" value="1"/>
</dbReference>
<proteinExistence type="predicted"/>
<dbReference type="GO" id="GO:0006310">
    <property type="term" value="P:DNA recombination"/>
    <property type="evidence" value="ECO:0007669"/>
    <property type="project" value="UniProtKB-KW"/>
</dbReference>
<accession>A0A1H0WHK1</accession>
<dbReference type="SUPFAM" id="SSF56349">
    <property type="entry name" value="DNA breaking-rejoining enzymes"/>
    <property type="match status" value="1"/>
</dbReference>
<protein>
    <recommendedName>
        <fullName evidence="4">Phage integrase family protein</fullName>
    </recommendedName>
</protein>
<dbReference type="InterPro" id="IPR011010">
    <property type="entry name" value="DNA_brk_join_enz"/>
</dbReference>
<dbReference type="GO" id="GO:0015074">
    <property type="term" value="P:DNA integration"/>
    <property type="evidence" value="ECO:0007669"/>
    <property type="project" value="InterPro"/>
</dbReference>
<dbReference type="EMBL" id="FNIX01000019">
    <property type="protein sequence ID" value="SDP90210.1"/>
    <property type="molecule type" value="Genomic_DNA"/>
</dbReference>
<evidence type="ECO:0000313" key="2">
    <source>
        <dbReference type="EMBL" id="SDP90210.1"/>
    </source>
</evidence>
<sequence>MFPGARGALRRRSNFRQRVWLPALAGDERLGWAPLNLEMHFHDLRHTHKTWLIEDDGPRVLHLEQLGHKRKDVDDGYSHVTDLMISRMLAALQRRWETDGGCAWNQQAMPEVVPQAL</sequence>
<organism evidence="2 3">
    <name type="scientific">Lentzea jiangxiensis</name>
    <dbReference type="NCBI Taxonomy" id="641025"/>
    <lineage>
        <taxon>Bacteria</taxon>
        <taxon>Bacillati</taxon>
        <taxon>Actinomycetota</taxon>
        <taxon>Actinomycetes</taxon>
        <taxon>Pseudonocardiales</taxon>
        <taxon>Pseudonocardiaceae</taxon>
        <taxon>Lentzea</taxon>
    </lineage>
</organism>
<keyword evidence="1" id="KW-0233">DNA recombination</keyword>
<gene>
    <name evidence="2" type="ORF">SAMN05421507_119128</name>
</gene>
<evidence type="ECO:0000313" key="3">
    <source>
        <dbReference type="Proteomes" id="UP000199691"/>
    </source>
</evidence>
<dbReference type="AlphaFoldDB" id="A0A1H0WHK1"/>
<name>A0A1H0WHK1_9PSEU</name>
<dbReference type="Proteomes" id="UP000199691">
    <property type="component" value="Unassembled WGS sequence"/>
</dbReference>